<dbReference type="Gene3D" id="3.40.50.300">
    <property type="entry name" value="P-loop containing nucleotide triphosphate hydrolases"/>
    <property type="match status" value="1"/>
</dbReference>
<organism evidence="4 5">
    <name type="scientific">Bacteriovorax stolpii</name>
    <name type="common">Bdellovibrio stolpii</name>
    <dbReference type="NCBI Taxonomy" id="960"/>
    <lineage>
        <taxon>Bacteria</taxon>
        <taxon>Pseudomonadati</taxon>
        <taxon>Bdellovibrionota</taxon>
        <taxon>Bacteriovoracia</taxon>
        <taxon>Bacteriovoracales</taxon>
        <taxon>Bacteriovoracaceae</taxon>
        <taxon>Bacteriovorax</taxon>
    </lineage>
</organism>
<dbReference type="RefSeq" id="WP_102244917.1">
    <property type="nucleotide sequence ID" value="NZ_CP025704.1"/>
</dbReference>
<dbReference type="GO" id="GO:0005524">
    <property type="term" value="F:ATP binding"/>
    <property type="evidence" value="ECO:0007669"/>
    <property type="project" value="InterPro"/>
</dbReference>
<dbReference type="InterPro" id="IPR016300">
    <property type="entry name" value="ATPase_ArsA/GET3"/>
</dbReference>
<comment type="catalytic activity">
    <reaction evidence="1">
        <text>arsenite(in) + ATP + H2O = arsenite(out) + ADP + phosphate + H(+)</text>
        <dbReference type="Rhea" id="RHEA:11348"/>
        <dbReference type="ChEBI" id="CHEBI:15377"/>
        <dbReference type="ChEBI" id="CHEBI:15378"/>
        <dbReference type="ChEBI" id="CHEBI:29242"/>
        <dbReference type="ChEBI" id="CHEBI:30616"/>
        <dbReference type="ChEBI" id="CHEBI:43474"/>
        <dbReference type="ChEBI" id="CHEBI:456216"/>
        <dbReference type="EC" id="7.3.2.7"/>
    </reaction>
</comment>
<dbReference type="PANTHER" id="PTHR10803">
    <property type="entry name" value="ARSENICAL PUMP-DRIVING ATPASE ARSENITE-TRANSLOCATING ATPASE"/>
    <property type="match status" value="1"/>
</dbReference>
<dbReference type="InterPro" id="IPR025723">
    <property type="entry name" value="ArsA/GET3_ATPase-like"/>
</dbReference>
<dbReference type="GO" id="GO:0016887">
    <property type="term" value="F:ATP hydrolysis activity"/>
    <property type="evidence" value="ECO:0007669"/>
    <property type="project" value="InterPro"/>
</dbReference>
<dbReference type="GO" id="GO:0015446">
    <property type="term" value="F:ATPase-coupled arsenite transmembrane transporter activity"/>
    <property type="evidence" value="ECO:0007669"/>
    <property type="project" value="UniProtKB-EC"/>
</dbReference>
<evidence type="ECO:0000313" key="4">
    <source>
        <dbReference type="EMBL" id="AUN99626.1"/>
    </source>
</evidence>
<dbReference type="KEGG" id="bsto:C0V70_16230"/>
<proteinExistence type="predicted"/>
<gene>
    <name evidence="4" type="ORF">C0V70_16230</name>
</gene>
<dbReference type="Proteomes" id="UP000235584">
    <property type="component" value="Chromosome"/>
</dbReference>
<evidence type="ECO:0000256" key="1">
    <source>
        <dbReference type="ARBA" id="ARBA00052296"/>
    </source>
</evidence>
<evidence type="ECO:0000256" key="2">
    <source>
        <dbReference type="ARBA" id="ARBA00066752"/>
    </source>
</evidence>
<feature type="domain" description="ArsA/GET3 Anion-transporting ATPase-like" evidence="3">
    <location>
        <begin position="9"/>
        <end position="172"/>
    </location>
</feature>
<sequence length="349" mass="39004">MINIPQKKVELFCGTGGVGKTTVATARALALAEEGRKVLLITIDPAKRLKQILNLPDTDDGVINTITLDLFGQDKNKSFDAMLMSPGATLKRIAVEKGLEAEFESTIIKTLSRPYGGMNEIMSIIEVQYQIKKNLYDTIILDTPPGKHFIDFLESSEKIKNFFDKSFLEIFEYLGKSIHGGSSKSQGIFTKIISTGVNKLLSYLEDVTGAEFVREFIDAVLALYRSRDSFLHALEFQEELKNETFSNWFLVTSVEQQKINEAQGLKDQAGHFIHDDLFLVINKCLTPYLNAWEPAGNAPLSKLKSGMVTREAKLSEFASKNFTNVLKFHEINSPSPLEHVKGLALQFKA</sequence>
<name>A0A2K9NVU6_BACTC</name>
<dbReference type="EMBL" id="CP025704">
    <property type="protein sequence ID" value="AUN99626.1"/>
    <property type="molecule type" value="Genomic_DNA"/>
</dbReference>
<evidence type="ECO:0000313" key="5">
    <source>
        <dbReference type="Proteomes" id="UP000235584"/>
    </source>
</evidence>
<dbReference type="Pfam" id="PF02374">
    <property type="entry name" value="ArsA_ATPase"/>
    <property type="match status" value="1"/>
</dbReference>
<dbReference type="InterPro" id="IPR027417">
    <property type="entry name" value="P-loop_NTPase"/>
</dbReference>
<evidence type="ECO:0000259" key="3">
    <source>
        <dbReference type="Pfam" id="PF02374"/>
    </source>
</evidence>
<dbReference type="PANTHER" id="PTHR10803:SF26">
    <property type="entry name" value="ANION TRANSPORTER ATPASE-RELATED"/>
    <property type="match status" value="1"/>
</dbReference>
<protein>
    <recommendedName>
        <fullName evidence="2">arsenite-transporting ATPase</fullName>
        <ecNumber evidence="2">7.3.2.7</ecNumber>
    </recommendedName>
</protein>
<dbReference type="EC" id="7.3.2.7" evidence="2"/>
<accession>A0A2K9NVU6</accession>
<dbReference type="AlphaFoldDB" id="A0A2K9NVU6"/>
<dbReference type="OrthoDB" id="5289654at2"/>
<dbReference type="SUPFAM" id="SSF52540">
    <property type="entry name" value="P-loop containing nucleoside triphosphate hydrolases"/>
    <property type="match status" value="1"/>
</dbReference>
<reference evidence="4 5" key="1">
    <citation type="submission" date="2018-01" db="EMBL/GenBank/DDBJ databases">
        <title>Complete genome sequence of Bacteriovorax stolpii DSM12778.</title>
        <authorList>
            <person name="Tang B."/>
            <person name="Chang J."/>
        </authorList>
    </citation>
    <scope>NUCLEOTIDE SEQUENCE [LARGE SCALE GENOMIC DNA]</scope>
    <source>
        <strain evidence="4 5">DSM 12778</strain>
    </source>
</reference>
<keyword evidence="5" id="KW-1185">Reference proteome</keyword>